<sequence length="115" mass="12928">HWAIPRPIWKEMEALKNGKRLGRQTNLNGIVQKVTGPGEFTRTALQHAVTQFIACDDQSLAVANKATFCNCLVAMRPKTIKADLPTTYNVMSHLHNEFVGWLQQLKADIEVLESI</sequence>
<dbReference type="OrthoDB" id="3157803at2759"/>
<feature type="non-terminal residue" evidence="1">
    <location>
        <position position="1"/>
    </location>
</feature>
<name>A0A9P5MU80_9AGAM</name>
<feature type="non-terminal residue" evidence="1">
    <location>
        <position position="115"/>
    </location>
</feature>
<reference evidence="1" key="2">
    <citation type="journal article" date="2020" name="Nat. Commun.">
        <title>Large-scale genome sequencing of mycorrhizal fungi provides insights into the early evolution of symbiotic traits.</title>
        <authorList>
            <person name="Miyauchi S."/>
            <person name="Kiss E."/>
            <person name="Kuo A."/>
            <person name="Drula E."/>
            <person name="Kohler A."/>
            <person name="Sanchez-Garcia M."/>
            <person name="Morin E."/>
            <person name="Andreopoulos B."/>
            <person name="Barry K.W."/>
            <person name="Bonito G."/>
            <person name="Buee M."/>
            <person name="Carver A."/>
            <person name="Chen C."/>
            <person name="Cichocki N."/>
            <person name="Clum A."/>
            <person name="Culley D."/>
            <person name="Crous P.W."/>
            <person name="Fauchery L."/>
            <person name="Girlanda M."/>
            <person name="Hayes R.D."/>
            <person name="Keri Z."/>
            <person name="LaButti K."/>
            <person name="Lipzen A."/>
            <person name="Lombard V."/>
            <person name="Magnuson J."/>
            <person name="Maillard F."/>
            <person name="Murat C."/>
            <person name="Nolan M."/>
            <person name="Ohm R.A."/>
            <person name="Pangilinan J."/>
            <person name="Pereira M.F."/>
            <person name="Perotto S."/>
            <person name="Peter M."/>
            <person name="Pfister S."/>
            <person name="Riley R."/>
            <person name="Sitrit Y."/>
            <person name="Stielow J.B."/>
            <person name="Szollosi G."/>
            <person name="Zifcakova L."/>
            <person name="Stursova M."/>
            <person name="Spatafora J.W."/>
            <person name="Tedersoo L."/>
            <person name="Vaario L.M."/>
            <person name="Yamada A."/>
            <person name="Yan M."/>
            <person name="Wang P."/>
            <person name="Xu J."/>
            <person name="Bruns T."/>
            <person name="Baldrian P."/>
            <person name="Vilgalys R."/>
            <person name="Dunand C."/>
            <person name="Henrissat B."/>
            <person name="Grigoriev I.V."/>
            <person name="Hibbett D."/>
            <person name="Nagy L.G."/>
            <person name="Martin F.M."/>
        </authorList>
    </citation>
    <scope>NUCLEOTIDE SEQUENCE</scope>
    <source>
        <strain evidence="1">Prilba</strain>
    </source>
</reference>
<gene>
    <name evidence="1" type="ORF">DFH94DRAFT_619600</name>
</gene>
<organism evidence="1 2">
    <name type="scientific">Russula ochroleuca</name>
    <dbReference type="NCBI Taxonomy" id="152965"/>
    <lineage>
        <taxon>Eukaryota</taxon>
        <taxon>Fungi</taxon>
        <taxon>Dikarya</taxon>
        <taxon>Basidiomycota</taxon>
        <taxon>Agaricomycotina</taxon>
        <taxon>Agaricomycetes</taxon>
        <taxon>Russulales</taxon>
        <taxon>Russulaceae</taxon>
        <taxon>Russula</taxon>
    </lineage>
</organism>
<reference evidence="1" key="1">
    <citation type="submission" date="2019-10" db="EMBL/GenBank/DDBJ databases">
        <authorList>
            <consortium name="DOE Joint Genome Institute"/>
            <person name="Kuo A."/>
            <person name="Miyauchi S."/>
            <person name="Kiss E."/>
            <person name="Drula E."/>
            <person name="Kohler A."/>
            <person name="Sanchez-Garcia M."/>
            <person name="Andreopoulos B."/>
            <person name="Barry K.W."/>
            <person name="Bonito G."/>
            <person name="Buee M."/>
            <person name="Carver A."/>
            <person name="Chen C."/>
            <person name="Cichocki N."/>
            <person name="Clum A."/>
            <person name="Culley D."/>
            <person name="Crous P.W."/>
            <person name="Fauchery L."/>
            <person name="Girlanda M."/>
            <person name="Hayes R."/>
            <person name="Keri Z."/>
            <person name="LaButti K."/>
            <person name="Lipzen A."/>
            <person name="Lombard V."/>
            <person name="Magnuson J."/>
            <person name="Maillard F."/>
            <person name="Morin E."/>
            <person name="Murat C."/>
            <person name="Nolan M."/>
            <person name="Ohm R."/>
            <person name="Pangilinan J."/>
            <person name="Pereira M."/>
            <person name="Perotto S."/>
            <person name="Peter M."/>
            <person name="Riley R."/>
            <person name="Sitrit Y."/>
            <person name="Stielow B."/>
            <person name="Szollosi G."/>
            <person name="Zifcakova L."/>
            <person name="Stursova M."/>
            <person name="Spatafora J.W."/>
            <person name="Tedersoo L."/>
            <person name="Vaario L.-M."/>
            <person name="Yamada A."/>
            <person name="Yan M."/>
            <person name="Wang P."/>
            <person name="Xu J."/>
            <person name="Bruns T."/>
            <person name="Baldrian P."/>
            <person name="Vilgalys R."/>
            <person name="Henrissat B."/>
            <person name="Grigoriev I.V."/>
            <person name="Hibbett D."/>
            <person name="Nagy L.G."/>
            <person name="Martin F.M."/>
        </authorList>
    </citation>
    <scope>NUCLEOTIDE SEQUENCE</scope>
    <source>
        <strain evidence="1">Prilba</strain>
    </source>
</reference>
<evidence type="ECO:0000313" key="2">
    <source>
        <dbReference type="Proteomes" id="UP000759537"/>
    </source>
</evidence>
<dbReference type="AlphaFoldDB" id="A0A9P5MU80"/>
<comment type="caution">
    <text evidence="1">The sequence shown here is derived from an EMBL/GenBank/DDBJ whole genome shotgun (WGS) entry which is preliminary data.</text>
</comment>
<accession>A0A9P5MU80</accession>
<protein>
    <submittedName>
        <fullName evidence="1">Uncharacterized protein</fullName>
    </submittedName>
</protein>
<evidence type="ECO:0000313" key="1">
    <source>
        <dbReference type="EMBL" id="KAF8478745.1"/>
    </source>
</evidence>
<keyword evidence="2" id="KW-1185">Reference proteome</keyword>
<proteinExistence type="predicted"/>
<dbReference type="Proteomes" id="UP000759537">
    <property type="component" value="Unassembled WGS sequence"/>
</dbReference>
<dbReference type="EMBL" id="WHVB01000011">
    <property type="protein sequence ID" value="KAF8478745.1"/>
    <property type="molecule type" value="Genomic_DNA"/>
</dbReference>